<dbReference type="Gene3D" id="2.40.420.20">
    <property type="match status" value="1"/>
</dbReference>
<dbReference type="GO" id="GO:1990281">
    <property type="term" value="C:efflux pump complex"/>
    <property type="evidence" value="ECO:0007669"/>
    <property type="project" value="TreeGrafter"/>
</dbReference>
<dbReference type="Gene3D" id="2.40.30.170">
    <property type="match status" value="1"/>
</dbReference>
<reference evidence="3" key="1">
    <citation type="submission" date="2016-02" db="EMBL/GenBank/DDBJ databases">
        <authorList>
            <person name="Rodrigo-Torres Lidia"/>
            <person name="Arahal R.David."/>
        </authorList>
    </citation>
    <scope>NUCLEOTIDE SEQUENCE [LARGE SCALE GENOMIC DNA]</scope>
    <source>
        <strain evidence="3">CECT 9029</strain>
    </source>
</reference>
<name>A0A128FB42_9GAMM</name>
<sequence>MTLRRKLLFFPALAVGIAVLFIAIKSRPDVPVKPAQSKARAVDVITLQQSDIAPVVTGFGRVTPKLTWQAIAEVDGKVIYRNPALEKGRVLPAGTELLRIDPTDYQLAVAQAQADVSVREVRLAKLELDESNLKTTLAIEKRRLALSRDELARQKNLRQKGLISQSDLDNEQQAFLSQQTRVQDLEAQLKVLPDEKRITESELEASNLALEQAQRNLDKTQIVLPVDSRIAEVNIERDQVVTPQQVMVIAHGLGAVEVDAQVSIHDMQTVFDTLNGDHSEGFSRKLHQLEASVNLSSGSFKEEWLAKVARLSDTVSLNQATVGVILEIALDEEQKQGIAAQPSLVNGMFVKATIEGKPVAHWVIPERALRGDKIYLLEDGTLKVVPVTILFRRGESVAIAGDLKAGQQLVLNDLLPAVPGMELRAVTLNGDVVENNAVNGEAS</sequence>
<keyword evidence="3" id="KW-1185">Reference proteome</keyword>
<dbReference type="PANTHER" id="PTHR30469">
    <property type="entry name" value="MULTIDRUG RESISTANCE PROTEIN MDTA"/>
    <property type="match status" value="1"/>
</dbReference>
<dbReference type="Gene3D" id="2.40.50.100">
    <property type="match status" value="1"/>
</dbReference>
<gene>
    <name evidence="2" type="primary">mdtA_3</name>
    <name evidence="2" type="ORF">GCE9029_04152</name>
</gene>
<keyword evidence="1" id="KW-0175">Coiled coil</keyword>
<dbReference type="EMBL" id="FIZX01000004">
    <property type="protein sequence ID" value="CZF84023.1"/>
    <property type="molecule type" value="Genomic_DNA"/>
</dbReference>
<protein>
    <submittedName>
        <fullName evidence="2">Multidrug resistance protein MdtA</fullName>
    </submittedName>
</protein>
<dbReference type="Gene3D" id="1.10.287.470">
    <property type="entry name" value="Helix hairpin bin"/>
    <property type="match status" value="1"/>
</dbReference>
<organism evidence="2 3">
    <name type="scientific">Grimontia celer</name>
    <dbReference type="NCBI Taxonomy" id="1796497"/>
    <lineage>
        <taxon>Bacteria</taxon>
        <taxon>Pseudomonadati</taxon>
        <taxon>Pseudomonadota</taxon>
        <taxon>Gammaproteobacteria</taxon>
        <taxon>Vibrionales</taxon>
        <taxon>Vibrionaceae</taxon>
        <taxon>Grimontia</taxon>
    </lineage>
</organism>
<dbReference type="RefSeq" id="WP_062666491.1">
    <property type="nucleotide sequence ID" value="NZ_FIZX01000004.1"/>
</dbReference>
<dbReference type="AlphaFoldDB" id="A0A128FB42"/>
<dbReference type="STRING" id="1796497.GCE9029_04152"/>
<evidence type="ECO:0000256" key="1">
    <source>
        <dbReference type="SAM" id="Coils"/>
    </source>
</evidence>
<dbReference type="PANTHER" id="PTHR30469:SF12">
    <property type="entry name" value="MULTIDRUG RESISTANCE PROTEIN MDTA"/>
    <property type="match status" value="1"/>
</dbReference>
<proteinExistence type="predicted"/>
<evidence type="ECO:0000313" key="2">
    <source>
        <dbReference type="EMBL" id="CZF84023.1"/>
    </source>
</evidence>
<dbReference type="SUPFAM" id="SSF111369">
    <property type="entry name" value="HlyD-like secretion proteins"/>
    <property type="match status" value="1"/>
</dbReference>
<feature type="coiled-coil region" evidence="1">
    <location>
        <begin position="168"/>
        <end position="223"/>
    </location>
</feature>
<dbReference type="GO" id="GO:0015562">
    <property type="term" value="F:efflux transmembrane transporter activity"/>
    <property type="evidence" value="ECO:0007669"/>
    <property type="project" value="TreeGrafter"/>
</dbReference>
<accession>A0A128FB42</accession>
<evidence type="ECO:0000313" key="3">
    <source>
        <dbReference type="Proteomes" id="UP000071641"/>
    </source>
</evidence>
<dbReference type="Proteomes" id="UP000071641">
    <property type="component" value="Unassembled WGS sequence"/>
</dbReference>
<dbReference type="OrthoDB" id="5645220at2"/>